<proteinExistence type="predicted"/>
<evidence type="ECO:0000313" key="2">
    <source>
        <dbReference type="Proteomes" id="UP001178461"/>
    </source>
</evidence>
<organism evidence="1 2">
    <name type="scientific">Podarcis lilfordi</name>
    <name type="common">Lilford's wall lizard</name>
    <dbReference type="NCBI Taxonomy" id="74358"/>
    <lineage>
        <taxon>Eukaryota</taxon>
        <taxon>Metazoa</taxon>
        <taxon>Chordata</taxon>
        <taxon>Craniata</taxon>
        <taxon>Vertebrata</taxon>
        <taxon>Euteleostomi</taxon>
        <taxon>Lepidosauria</taxon>
        <taxon>Squamata</taxon>
        <taxon>Bifurcata</taxon>
        <taxon>Unidentata</taxon>
        <taxon>Episquamata</taxon>
        <taxon>Laterata</taxon>
        <taxon>Lacertibaenia</taxon>
        <taxon>Lacertidae</taxon>
        <taxon>Podarcis</taxon>
    </lineage>
</organism>
<accession>A0AA35VVW6</accession>
<reference evidence="1" key="1">
    <citation type="submission" date="2022-12" db="EMBL/GenBank/DDBJ databases">
        <authorList>
            <person name="Alioto T."/>
            <person name="Alioto T."/>
            <person name="Gomez Garrido J."/>
        </authorList>
    </citation>
    <scope>NUCLEOTIDE SEQUENCE</scope>
</reference>
<feature type="non-terminal residue" evidence="1">
    <location>
        <position position="1"/>
    </location>
</feature>
<gene>
    <name evidence="1" type="ORF">PODLI_1B042189</name>
</gene>
<dbReference type="Proteomes" id="UP001178461">
    <property type="component" value="Unassembled WGS sequence"/>
</dbReference>
<feature type="non-terminal residue" evidence="1">
    <location>
        <position position="153"/>
    </location>
</feature>
<comment type="caution">
    <text evidence="1">The sequence shown here is derived from an EMBL/GenBank/DDBJ whole genome shotgun (WGS) entry which is preliminary data.</text>
</comment>
<evidence type="ECO:0000313" key="1">
    <source>
        <dbReference type="EMBL" id="CAI7934807.1"/>
    </source>
</evidence>
<dbReference type="AlphaFoldDB" id="A0AA35VVW6"/>
<name>A0AA35VVW6_9SAUR</name>
<sequence>LWPYTKGSVRLILILFPEKSGFHNHPSETLLLRITQMTMCKEMNCRLQNSLQHGNICNLGICAAASDCVQVSSCAYNTLCRLVLSMMLASVLLPPDECKAAVAPCSIRDPLPILHKYFQSGDVVIAGIMSQIHITSSIAFSEPPTPELFDDIL</sequence>
<protein>
    <submittedName>
        <fullName evidence="1">Uncharacterized protein</fullName>
    </submittedName>
</protein>
<keyword evidence="2" id="KW-1185">Reference proteome</keyword>
<dbReference type="EMBL" id="CANTUW010000002">
    <property type="protein sequence ID" value="CAI7934807.1"/>
    <property type="molecule type" value="Genomic_DNA"/>
</dbReference>